<evidence type="ECO:0000313" key="1">
    <source>
        <dbReference type="EMBL" id="VAW70074.1"/>
    </source>
</evidence>
<organism evidence="1">
    <name type="scientific">hydrothermal vent metagenome</name>
    <dbReference type="NCBI Taxonomy" id="652676"/>
    <lineage>
        <taxon>unclassified sequences</taxon>
        <taxon>metagenomes</taxon>
        <taxon>ecological metagenomes</taxon>
    </lineage>
</organism>
<reference evidence="1" key="1">
    <citation type="submission" date="2018-06" db="EMBL/GenBank/DDBJ databases">
        <authorList>
            <person name="Zhirakovskaya E."/>
        </authorList>
    </citation>
    <scope>NUCLEOTIDE SEQUENCE</scope>
</reference>
<proteinExistence type="predicted"/>
<dbReference type="EMBL" id="UOFI01000186">
    <property type="protein sequence ID" value="VAW70074.1"/>
    <property type="molecule type" value="Genomic_DNA"/>
</dbReference>
<dbReference type="AlphaFoldDB" id="A0A3B0YMA7"/>
<accession>A0A3B0YMA7</accession>
<evidence type="ECO:0008006" key="2">
    <source>
        <dbReference type="Google" id="ProtNLM"/>
    </source>
</evidence>
<protein>
    <recommendedName>
        <fullName evidence="2">Porin domain-containing protein</fullName>
    </recommendedName>
</protein>
<name>A0A3B0YMA7_9ZZZZ</name>
<sequence>MKRFYLPTFIIGLLLLPQQSHAVWSGNVAIQNRYFLNDPLPQNPQQHNNYLSLSAEPEYYTAWGNDKKSFTFTPFIRIDQYDNERSHGDIRELSYEQVFSSWELRVGISKIFWGVTESQHLVDVINQTDNVENIDFEDKLGQPMLKTTFEQDWGTLDLFVLPYFRERTFQGIEGRPRSFPVVDTDQVAYESSRKEQNIDYALRWFHYLNDIEIGLSYFNGTSREPLFLPGLKNNTPALTLYYPQMQQLGLDAQLTTDDTLWKLEVIARDWQNIDTTTARLSKETFIALTGGFEYTFVGIAESDADIGVVMEYLYDDRGIEATSFFQNDMMLGFRLAMNDAASTEALLGVIYDMDNQERLISLEASKRLAESWLATLEIRGFNKIDRLSRLKGIERDDFIQLELAYYF</sequence>
<gene>
    <name evidence="1" type="ORF">MNBD_GAMMA09-688</name>
</gene>